<dbReference type="GO" id="GO:0003677">
    <property type="term" value="F:DNA binding"/>
    <property type="evidence" value="ECO:0007669"/>
    <property type="project" value="UniProtKB-KW"/>
</dbReference>
<evidence type="ECO:0000256" key="4">
    <source>
        <dbReference type="SAM" id="Phobius"/>
    </source>
</evidence>
<keyword evidence="4" id="KW-0812">Transmembrane</keyword>
<dbReference type="InterPro" id="IPR000792">
    <property type="entry name" value="Tscrpt_reg_LuxR_C"/>
</dbReference>
<organism evidence="6 7">
    <name type="scientific">Eggerthella guodeyinii</name>
    <dbReference type="NCBI Taxonomy" id="2690837"/>
    <lineage>
        <taxon>Bacteria</taxon>
        <taxon>Bacillati</taxon>
        <taxon>Actinomycetota</taxon>
        <taxon>Coriobacteriia</taxon>
        <taxon>Eggerthellales</taxon>
        <taxon>Eggerthellaceae</taxon>
        <taxon>Eggerthella</taxon>
    </lineage>
</organism>
<feature type="transmembrane region" description="Helical" evidence="4">
    <location>
        <begin position="110"/>
        <end position="130"/>
    </location>
</feature>
<dbReference type="GO" id="GO:0006355">
    <property type="term" value="P:regulation of DNA-templated transcription"/>
    <property type="evidence" value="ECO:0007669"/>
    <property type="project" value="InterPro"/>
</dbReference>
<evidence type="ECO:0000256" key="3">
    <source>
        <dbReference type="ARBA" id="ARBA00023163"/>
    </source>
</evidence>
<dbReference type="Gene3D" id="1.10.10.10">
    <property type="entry name" value="Winged helix-like DNA-binding domain superfamily/Winged helix DNA-binding domain"/>
    <property type="match status" value="1"/>
</dbReference>
<feature type="transmembrane region" description="Helical" evidence="4">
    <location>
        <begin position="354"/>
        <end position="376"/>
    </location>
</feature>
<dbReference type="CDD" id="cd06170">
    <property type="entry name" value="LuxR_C_like"/>
    <property type="match status" value="1"/>
</dbReference>
<feature type="transmembrane region" description="Helical" evidence="4">
    <location>
        <begin position="136"/>
        <end position="154"/>
    </location>
</feature>
<dbReference type="EMBL" id="VTFY01000002">
    <property type="protein sequence ID" value="MRX81681.1"/>
    <property type="molecule type" value="Genomic_DNA"/>
</dbReference>
<gene>
    <name evidence="6" type="ORF">GJG86_04125</name>
</gene>
<dbReference type="Proteomes" id="UP000438093">
    <property type="component" value="Unassembled WGS sequence"/>
</dbReference>
<dbReference type="SMART" id="SM00421">
    <property type="entry name" value="HTH_LUXR"/>
    <property type="match status" value="1"/>
</dbReference>
<keyword evidence="7" id="KW-1185">Reference proteome</keyword>
<keyword evidence="4" id="KW-0472">Membrane</keyword>
<feature type="transmembrane region" description="Helical" evidence="4">
    <location>
        <begin position="295"/>
        <end position="313"/>
    </location>
</feature>
<proteinExistence type="predicted"/>
<comment type="caution">
    <text evidence="6">The sequence shown here is derived from an EMBL/GenBank/DDBJ whole genome shotgun (WGS) entry which is preliminary data.</text>
</comment>
<feature type="transmembrane region" description="Helical" evidence="4">
    <location>
        <begin position="382"/>
        <end position="402"/>
    </location>
</feature>
<keyword evidence="4" id="KW-1133">Transmembrane helix</keyword>
<feature type="transmembrane region" description="Helical" evidence="4">
    <location>
        <begin position="166"/>
        <end position="186"/>
    </location>
</feature>
<dbReference type="PROSITE" id="PS50043">
    <property type="entry name" value="HTH_LUXR_2"/>
    <property type="match status" value="1"/>
</dbReference>
<dbReference type="SUPFAM" id="SSF46894">
    <property type="entry name" value="C-terminal effector domain of the bipartite response regulators"/>
    <property type="match status" value="1"/>
</dbReference>
<evidence type="ECO:0000256" key="1">
    <source>
        <dbReference type="ARBA" id="ARBA00023015"/>
    </source>
</evidence>
<evidence type="ECO:0000259" key="5">
    <source>
        <dbReference type="PROSITE" id="PS50043"/>
    </source>
</evidence>
<dbReference type="Pfam" id="PF00196">
    <property type="entry name" value="GerE"/>
    <property type="match status" value="1"/>
</dbReference>
<feature type="transmembrane region" description="Helical" evidence="4">
    <location>
        <begin position="192"/>
        <end position="213"/>
    </location>
</feature>
<dbReference type="PRINTS" id="PR00038">
    <property type="entry name" value="HTHLUXR"/>
</dbReference>
<dbReference type="InterPro" id="IPR016032">
    <property type="entry name" value="Sig_transdc_resp-reg_C-effctor"/>
</dbReference>
<protein>
    <recommendedName>
        <fullName evidence="5">HTH luxR-type domain-containing protein</fullName>
    </recommendedName>
</protein>
<name>A0A6N7RL86_9ACTN</name>
<dbReference type="PANTHER" id="PTHR44688">
    <property type="entry name" value="DNA-BINDING TRANSCRIPTIONAL ACTIVATOR DEVR_DOSR"/>
    <property type="match status" value="1"/>
</dbReference>
<dbReference type="InterPro" id="IPR036388">
    <property type="entry name" value="WH-like_DNA-bd_sf"/>
</dbReference>
<dbReference type="AlphaFoldDB" id="A0A6N7RL86"/>
<feature type="domain" description="HTH luxR-type" evidence="5">
    <location>
        <begin position="449"/>
        <end position="514"/>
    </location>
</feature>
<evidence type="ECO:0000256" key="2">
    <source>
        <dbReference type="ARBA" id="ARBA00023125"/>
    </source>
</evidence>
<feature type="transmembrane region" description="Helical" evidence="4">
    <location>
        <begin position="319"/>
        <end position="342"/>
    </location>
</feature>
<reference evidence="7" key="1">
    <citation type="submission" date="2019-08" db="EMBL/GenBank/DDBJ databases">
        <title>Arthrobacter sp. nov., isolated from plateau pika and Tibetan wild ass.</title>
        <authorList>
            <person name="Ge Y."/>
        </authorList>
    </citation>
    <scope>NUCLEOTIDE SEQUENCE [LARGE SCALE GENOMIC DNA]</scope>
    <source>
        <strain evidence="7">HF-4214</strain>
    </source>
</reference>
<feature type="transmembrane region" description="Helical" evidence="4">
    <location>
        <begin position="49"/>
        <end position="67"/>
    </location>
</feature>
<evidence type="ECO:0000313" key="7">
    <source>
        <dbReference type="Proteomes" id="UP000438093"/>
    </source>
</evidence>
<keyword evidence="1" id="KW-0805">Transcription regulation</keyword>
<keyword evidence="2" id="KW-0238">DNA-binding</keyword>
<sequence length="519" mass="55056">MMNSAFYLFTNGVALEFESCATIAEVLSSGIARGFVENPGRAVRIGGMAFGQLYSNVLFFSSLPFAAADDRVQAQFNSLVASLVFVVATFAVLVFFSARGAQGVAKSKGLLIASALTAAVGAVSSMPGIVDVVPTFASGACVGIGYSVLLISWLDTFSKGTVSGALTEVGAAFAFSFALSLILSLFGEGVLVLTMVACPLVSCAALLSLERLSPQAAPQKPERPVTAQGRKLELRNIVCVFFFGFAVGVMRNYSASHTFGLDSSVVDAILSLSGLVICVVVVVLFRLANVSAARFLYRTSFVCILMSCVWVAAGRENIILGVSVAFIAMQCFSCCLIARAIFSSWSLGGSAFRKSITTFGVLYAGEFLGIASALVLVPITSVMQVCVALAGALLVSYVFFFTEADFLLISKKVEPVRSRDAEVISPSDDDPASSASPRAEISLDEICDAISAEFGLTPRESEILPSVARGRTLARIQQELFISTSTVNTHIRHIYAKCGVAGRQELLDFVDDRRRVREG</sequence>
<accession>A0A6N7RL86</accession>
<evidence type="ECO:0000313" key="6">
    <source>
        <dbReference type="EMBL" id="MRX81681.1"/>
    </source>
</evidence>
<feature type="transmembrane region" description="Helical" evidence="4">
    <location>
        <begin position="234"/>
        <end position="253"/>
    </location>
</feature>
<feature type="transmembrane region" description="Helical" evidence="4">
    <location>
        <begin position="79"/>
        <end position="98"/>
    </location>
</feature>
<feature type="transmembrane region" description="Helical" evidence="4">
    <location>
        <begin position="265"/>
        <end position="288"/>
    </location>
</feature>
<dbReference type="PANTHER" id="PTHR44688:SF16">
    <property type="entry name" value="DNA-BINDING TRANSCRIPTIONAL ACTIVATOR DEVR_DOSR"/>
    <property type="match status" value="1"/>
</dbReference>
<keyword evidence="3" id="KW-0804">Transcription</keyword>